<dbReference type="Proteomes" id="UP000292447">
    <property type="component" value="Chromosome IV"/>
</dbReference>
<dbReference type="AlphaFoldDB" id="A0A4P6XT82"/>
<sequence length="798" mass="88620">MLELKNGHFFHDGLDLQNPRPRLKLVDAAGISFSSQSGHVPDLYQISLPSPLSNSVSKPHIHHRPKFSSASHIAKPIILPPLVGTQPLTQPVKMTLPIPRYSASVSPHTGDANYPSVHGIALGANGDFTDGRIQGPLWKVPYEMPTSNTPRSGMSSPGISSSASNNTSFDSRRSSIDSVSSILTAGSVSHLPPLPSHGSVSSQPAAYHSDLEDMDSRYSEKNSPRDSIGTFLLLNNKVANQLSLSDQVPKSSQQLPDKLMPPMQAPLFSLQQHSPFIPHPQQPPQSTSQQLSGFPNNGVSFPPSFCSSVDRKAIDSLDLNLRQYYRNFQPEFPLLPFDGSSIPSMIIELQSPPLPQSSIIPFFAVALNNLVNYQRISFDSVRSLLSHFTGIYPLNNYNSPYTNEALFLIFGGLLLINYTLLLRGDTCSTAMALANGAFTDLKVTQTFRNASRETLQHLNRDHIQLYLPRLRLCLQIIDICQALSWGTPSQLLFYSEISLVDLAPLLTRDNFDSEFLLNVELANHFRQLEKTRSEELFTKDSRGKRSVGSLSWKLDGEYESNLCLRITSLLKDKYDLYDFAVEVLKYFASHSEIDFGDEYTRDHIHDYQLKTSRLIKKLSQSVLNMANYFATSGLGMVQSHLEKESKTINPFFNLCFGQSLRLIKVSKDLLDSLIKHSGDNEIIGRSMKIINELSIATNLLIGVINQTRTQIDALHLSLQGRVSPTDSNATSGCFASHGLGTTALQVVSRKLEIFHLNFGGSVNLQLNSDESKSSKLWRDEFMGAAEFSIFSEDQEGWL</sequence>
<feature type="region of interest" description="Disordered" evidence="1">
    <location>
        <begin position="273"/>
        <end position="292"/>
    </location>
</feature>
<gene>
    <name evidence="2" type="ORF">METSCH_D01340</name>
</gene>
<evidence type="ECO:0008006" key="4">
    <source>
        <dbReference type="Google" id="ProtNLM"/>
    </source>
</evidence>
<dbReference type="STRING" id="2163413.A0A4P6XT82"/>
<proteinExistence type="predicted"/>
<reference evidence="3" key="1">
    <citation type="submission" date="2019-03" db="EMBL/GenBank/DDBJ databases">
        <title>Snf2 controls pulcherriminic acid biosynthesis and connects pigmentation and antifungal activity of the yeast Metschnikowia pulcherrima.</title>
        <authorList>
            <person name="Gore-Lloyd D."/>
            <person name="Sumann I."/>
            <person name="Brachmann A.O."/>
            <person name="Schneeberger K."/>
            <person name="Ortiz-Merino R.A."/>
            <person name="Moreno-Beltran M."/>
            <person name="Schlaefli M."/>
            <person name="Kirner P."/>
            <person name="Santos Kron A."/>
            <person name="Wolfe K.H."/>
            <person name="Piel J."/>
            <person name="Ahrens C.H."/>
            <person name="Henk D."/>
            <person name="Freimoser F.M."/>
        </authorList>
    </citation>
    <scope>NUCLEOTIDE SEQUENCE [LARGE SCALE GENOMIC DNA]</scope>
    <source>
        <strain evidence="3">APC 1.2</strain>
    </source>
</reference>
<accession>A0A4P6XT82</accession>
<protein>
    <recommendedName>
        <fullName evidence="4">Transcription factor domain-containing protein</fullName>
    </recommendedName>
</protein>
<evidence type="ECO:0000313" key="2">
    <source>
        <dbReference type="EMBL" id="QBM89074.1"/>
    </source>
</evidence>
<name>A0A4P6XT82_9ASCO</name>
<feature type="compositionally biased region" description="Low complexity" evidence="1">
    <location>
        <begin position="152"/>
        <end position="169"/>
    </location>
</feature>
<feature type="region of interest" description="Disordered" evidence="1">
    <location>
        <begin position="140"/>
        <end position="173"/>
    </location>
</feature>
<keyword evidence="3" id="KW-1185">Reference proteome</keyword>
<organism evidence="2 3">
    <name type="scientific">Metschnikowia aff. pulcherrima</name>
    <dbReference type="NCBI Taxonomy" id="2163413"/>
    <lineage>
        <taxon>Eukaryota</taxon>
        <taxon>Fungi</taxon>
        <taxon>Dikarya</taxon>
        <taxon>Ascomycota</taxon>
        <taxon>Saccharomycotina</taxon>
        <taxon>Pichiomycetes</taxon>
        <taxon>Metschnikowiaceae</taxon>
        <taxon>Metschnikowia</taxon>
    </lineage>
</organism>
<evidence type="ECO:0000256" key="1">
    <source>
        <dbReference type="SAM" id="MobiDB-lite"/>
    </source>
</evidence>
<evidence type="ECO:0000313" key="3">
    <source>
        <dbReference type="Proteomes" id="UP000292447"/>
    </source>
</evidence>
<dbReference type="EMBL" id="CP034459">
    <property type="protein sequence ID" value="QBM89074.1"/>
    <property type="molecule type" value="Genomic_DNA"/>
</dbReference>